<feature type="compositionally biased region" description="Polar residues" evidence="1">
    <location>
        <begin position="140"/>
        <end position="149"/>
    </location>
</feature>
<evidence type="ECO:0000313" key="2">
    <source>
        <dbReference type="EMBL" id="KAK7361113.1"/>
    </source>
</evidence>
<feature type="region of interest" description="Disordered" evidence="1">
    <location>
        <begin position="52"/>
        <end position="71"/>
    </location>
</feature>
<dbReference type="Proteomes" id="UP001367508">
    <property type="component" value="Unassembled WGS sequence"/>
</dbReference>
<reference evidence="2 3" key="1">
    <citation type="submission" date="2024-01" db="EMBL/GenBank/DDBJ databases">
        <title>The genomes of 5 underutilized Papilionoideae crops provide insights into root nodulation and disease resistanc.</title>
        <authorList>
            <person name="Jiang F."/>
        </authorList>
    </citation>
    <scope>NUCLEOTIDE SEQUENCE [LARGE SCALE GENOMIC DNA]</scope>
    <source>
        <strain evidence="2">LVBAO_FW01</strain>
        <tissue evidence="2">Leaves</tissue>
    </source>
</reference>
<feature type="region of interest" description="Disordered" evidence="1">
    <location>
        <begin position="140"/>
        <end position="165"/>
    </location>
</feature>
<feature type="region of interest" description="Disordered" evidence="1">
    <location>
        <begin position="96"/>
        <end position="115"/>
    </location>
</feature>
<dbReference type="AlphaFoldDB" id="A0AAN9RBY4"/>
<name>A0AAN9RBY4_CANGL</name>
<sequence length="165" mass="18983">MKMNLILDTTSRTRRSRKKKGKTSWIHFLLMLIMLRVRRRFVLVPSSSKKKCLSIDPESSKPKPPSRKKLKPHAILNIKATQRGPCTEHWFRGMKKSRKGLRSSSGPINNTRTSTSAFGLRRGYLKPASVEMVDSASHMNTNVYPSPNCQVDMVSKRRSEWHHKP</sequence>
<evidence type="ECO:0000256" key="1">
    <source>
        <dbReference type="SAM" id="MobiDB-lite"/>
    </source>
</evidence>
<comment type="caution">
    <text evidence="2">The sequence shown here is derived from an EMBL/GenBank/DDBJ whole genome shotgun (WGS) entry which is preliminary data.</text>
</comment>
<organism evidence="2 3">
    <name type="scientific">Canavalia gladiata</name>
    <name type="common">Sword bean</name>
    <name type="synonym">Dolichos gladiatus</name>
    <dbReference type="NCBI Taxonomy" id="3824"/>
    <lineage>
        <taxon>Eukaryota</taxon>
        <taxon>Viridiplantae</taxon>
        <taxon>Streptophyta</taxon>
        <taxon>Embryophyta</taxon>
        <taxon>Tracheophyta</taxon>
        <taxon>Spermatophyta</taxon>
        <taxon>Magnoliopsida</taxon>
        <taxon>eudicotyledons</taxon>
        <taxon>Gunneridae</taxon>
        <taxon>Pentapetalae</taxon>
        <taxon>rosids</taxon>
        <taxon>fabids</taxon>
        <taxon>Fabales</taxon>
        <taxon>Fabaceae</taxon>
        <taxon>Papilionoideae</taxon>
        <taxon>50 kb inversion clade</taxon>
        <taxon>NPAAA clade</taxon>
        <taxon>indigoferoid/millettioid clade</taxon>
        <taxon>Phaseoleae</taxon>
        <taxon>Canavalia</taxon>
    </lineage>
</organism>
<dbReference type="EMBL" id="JAYMYQ010000001">
    <property type="protein sequence ID" value="KAK7361113.1"/>
    <property type="molecule type" value="Genomic_DNA"/>
</dbReference>
<gene>
    <name evidence="2" type="ORF">VNO77_03152</name>
</gene>
<accession>A0AAN9RBY4</accession>
<evidence type="ECO:0000313" key="3">
    <source>
        <dbReference type="Proteomes" id="UP001367508"/>
    </source>
</evidence>
<proteinExistence type="predicted"/>
<protein>
    <submittedName>
        <fullName evidence="2">Uncharacterized protein</fullName>
    </submittedName>
</protein>
<keyword evidence="3" id="KW-1185">Reference proteome</keyword>